<proteinExistence type="predicted"/>
<evidence type="ECO:0000256" key="1">
    <source>
        <dbReference type="SAM" id="MobiDB-lite"/>
    </source>
</evidence>
<dbReference type="AlphaFoldDB" id="A0AAV5RLK6"/>
<gene>
    <name evidence="2" type="ORF">DASB73_033740</name>
</gene>
<feature type="region of interest" description="Disordered" evidence="1">
    <location>
        <begin position="28"/>
        <end position="62"/>
    </location>
</feature>
<sequence>MHQKNKEIEELEAQLRIVSQAAAEAIERASRLESELESTKSRSMSRSSSLSSLGSQLHGYTTPDERLGVLENALSAIYRARSELSSPHNFQHV</sequence>
<feature type="compositionally biased region" description="Basic and acidic residues" evidence="1">
    <location>
        <begin position="28"/>
        <end position="40"/>
    </location>
</feature>
<dbReference type="EMBL" id="BTGC01000008">
    <property type="protein sequence ID" value="GMM52411.1"/>
    <property type="molecule type" value="Genomic_DNA"/>
</dbReference>
<name>A0AAV5RLK6_STABA</name>
<accession>A0AAV5RLK6</accession>
<dbReference type="Proteomes" id="UP001362899">
    <property type="component" value="Unassembled WGS sequence"/>
</dbReference>
<feature type="compositionally biased region" description="Low complexity" evidence="1">
    <location>
        <begin position="41"/>
        <end position="55"/>
    </location>
</feature>
<evidence type="ECO:0000313" key="2">
    <source>
        <dbReference type="EMBL" id="GMM52411.1"/>
    </source>
</evidence>
<comment type="caution">
    <text evidence="2">The sequence shown here is derived from an EMBL/GenBank/DDBJ whole genome shotgun (WGS) entry which is preliminary data.</text>
</comment>
<protein>
    <submittedName>
        <fullName evidence="2">Uncharacterized protein</fullName>
    </submittedName>
</protein>
<keyword evidence="3" id="KW-1185">Reference proteome</keyword>
<reference evidence="2 3" key="1">
    <citation type="journal article" date="2023" name="Elife">
        <title>Identification of key yeast species and microbe-microbe interactions impacting larval growth of Drosophila in the wild.</title>
        <authorList>
            <person name="Mure A."/>
            <person name="Sugiura Y."/>
            <person name="Maeda R."/>
            <person name="Honda K."/>
            <person name="Sakurai N."/>
            <person name="Takahashi Y."/>
            <person name="Watada M."/>
            <person name="Katoh T."/>
            <person name="Gotoh A."/>
            <person name="Gotoh Y."/>
            <person name="Taniguchi I."/>
            <person name="Nakamura K."/>
            <person name="Hayashi T."/>
            <person name="Katayama T."/>
            <person name="Uemura T."/>
            <person name="Hattori Y."/>
        </authorList>
    </citation>
    <scope>NUCLEOTIDE SEQUENCE [LARGE SCALE GENOMIC DNA]</scope>
    <source>
        <strain evidence="2 3">SB-73</strain>
    </source>
</reference>
<organism evidence="2 3">
    <name type="scientific">Starmerella bacillaris</name>
    <name type="common">Yeast</name>
    <name type="synonym">Candida zemplinina</name>
    <dbReference type="NCBI Taxonomy" id="1247836"/>
    <lineage>
        <taxon>Eukaryota</taxon>
        <taxon>Fungi</taxon>
        <taxon>Dikarya</taxon>
        <taxon>Ascomycota</taxon>
        <taxon>Saccharomycotina</taxon>
        <taxon>Dipodascomycetes</taxon>
        <taxon>Dipodascales</taxon>
        <taxon>Trichomonascaceae</taxon>
        <taxon>Starmerella</taxon>
    </lineage>
</organism>
<evidence type="ECO:0000313" key="3">
    <source>
        <dbReference type="Proteomes" id="UP001362899"/>
    </source>
</evidence>